<reference evidence="3" key="1">
    <citation type="submission" date="2022-01" db="EMBL/GenBank/DDBJ databases">
        <authorList>
            <person name="Jo J.-H."/>
            <person name="Im W.-T."/>
        </authorList>
    </citation>
    <scope>NUCLEOTIDE SEQUENCE</scope>
    <source>
        <strain evidence="3">NA20</strain>
    </source>
</reference>
<evidence type="ECO:0000256" key="1">
    <source>
        <dbReference type="SAM" id="Phobius"/>
    </source>
</evidence>
<evidence type="ECO:0000259" key="2">
    <source>
        <dbReference type="Pfam" id="PF13239"/>
    </source>
</evidence>
<name>A0ABS9KVC2_9BACT</name>
<dbReference type="Proteomes" id="UP001165367">
    <property type="component" value="Unassembled WGS sequence"/>
</dbReference>
<keyword evidence="1" id="KW-1133">Transmembrane helix</keyword>
<proteinExistence type="predicted"/>
<evidence type="ECO:0000313" key="4">
    <source>
        <dbReference type="Proteomes" id="UP001165367"/>
    </source>
</evidence>
<comment type="caution">
    <text evidence="3">The sequence shown here is derived from an EMBL/GenBank/DDBJ whole genome shotgun (WGS) entry which is preliminary data.</text>
</comment>
<evidence type="ECO:0000313" key="3">
    <source>
        <dbReference type="EMBL" id="MCG2616294.1"/>
    </source>
</evidence>
<feature type="transmembrane region" description="Helical" evidence="1">
    <location>
        <begin position="12"/>
        <end position="36"/>
    </location>
</feature>
<accession>A0ABS9KVC2</accession>
<dbReference type="InterPro" id="IPR025698">
    <property type="entry name" value="2TM_dom"/>
</dbReference>
<organism evidence="3 4">
    <name type="scientific">Terrimonas ginsenosidimutans</name>
    <dbReference type="NCBI Taxonomy" id="2908004"/>
    <lineage>
        <taxon>Bacteria</taxon>
        <taxon>Pseudomonadati</taxon>
        <taxon>Bacteroidota</taxon>
        <taxon>Chitinophagia</taxon>
        <taxon>Chitinophagales</taxon>
        <taxon>Chitinophagaceae</taxon>
        <taxon>Terrimonas</taxon>
    </lineage>
</organism>
<dbReference type="Pfam" id="PF13239">
    <property type="entry name" value="2TM"/>
    <property type="match status" value="1"/>
</dbReference>
<keyword evidence="1" id="KW-0472">Membrane</keyword>
<feature type="domain" description="2TM" evidence="2">
    <location>
        <begin position="18"/>
        <end position="67"/>
    </location>
</feature>
<dbReference type="EMBL" id="JAKLTR010000012">
    <property type="protein sequence ID" value="MCG2616294.1"/>
    <property type="molecule type" value="Genomic_DNA"/>
</dbReference>
<keyword evidence="4" id="KW-1185">Reference proteome</keyword>
<gene>
    <name evidence="3" type="ORF">LZZ85_18490</name>
</gene>
<keyword evidence="1" id="KW-0812">Transmembrane</keyword>
<dbReference type="RefSeq" id="WP_237874829.1">
    <property type="nucleotide sequence ID" value="NZ_JAKLTR010000012.1"/>
</dbReference>
<sequence>MKDVKHRFEKRRFSVWIFNLNLEVYFVVITFIALLYRSSLQVMMYWPFFAVIVWGLLLLLQFLLVFRRDGRNRS</sequence>
<protein>
    <submittedName>
        <fullName evidence="3">2TM domain-containing protein</fullName>
    </submittedName>
</protein>
<feature type="transmembrane region" description="Helical" evidence="1">
    <location>
        <begin position="42"/>
        <end position="66"/>
    </location>
</feature>